<dbReference type="Pfam" id="PF08378">
    <property type="entry name" value="NERD"/>
    <property type="match status" value="1"/>
</dbReference>
<dbReference type="Proteomes" id="UP000325054">
    <property type="component" value="Unassembled WGS sequence"/>
</dbReference>
<dbReference type="EMBL" id="VTEW01000020">
    <property type="protein sequence ID" value="TYS74090.1"/>
    <property type="molecule type" value="Genomic_DNA"/>
</dbReference>
<feature type="domain" description="NERD" evidence="1">
    <location>
        <begin position="2"/>
        <end position="118"/>
    </location>
</feature>
<evidence type="ECO:0000313" key="3">
    <source>
        <dbReference type="Proteomes" id="UP000325054"/>
    </source>
</evidence>
<gene>
    <name evidence="2" type="ORF">FZC80_18870</name>
</gene>
<evidence type="ECO:0000313" key="2">
    <source>
        <dbReference type="EMBL" id="TYS74090.1"/>
    </source>
</evidence>
<protein>
    <submittedName>
        <fullName evidence="2">NERD domain-containing protein</fullName>
    </submittedName>
</protein>
<name>A0A5D4TE79_9BACI</name>
<reference evidence="2 3" key="1">
    <citation type="submission" date="2019-08" db="EMBL/GenBank/DDBJ databases">
        <title>Bacillus genomes from the desert of Cuatro Cienegas, Coahuila.</title>
        <authorList>
            <person name="Olmedo-Alvarez G."/>
        </authorList>
    </citation>
    <scope>NUCLEOTIDE SEQUENCE [LARGE SCALE GENOMIC DNA]</scope>
    <source>
        <strain evidence="2 3">CH451a_14T</strain>
    </source>
</reference>
<proteinExistence type="predicted"/>
<dbReference type="AlphaFoldDB" id="A0A5D4TE79"/>
<accession>A0A5D4TE79</accession>
<dbReference type="OrthoDB" id="569879at2"/>
<organism evidence="2 3">
    <name type="scientific">Rossellomorea aquimaris</name>
    <dbReference type="NCBI Taxonomy" id="189382"/>
    <lineage>
        <taxon>Bacteria</taxon>
        <taxon>Bacillati</taxon>
        <taxon>Bacillota</taxon>
        <taxon>Bacilli</taxon>
        <taxon>Bacillales</taxon>
        <taxon>Bacillaceae</taxon>
        <taxon>Rossellomorea</taxon>
    </lineage>
</organism>
<evidence type="ECO:0000259" key="1">
    <source>
        <dbReference type="PROSITE" id="PS50965"/>
    </source>
</evidence>
<dbReference type="RefSeq" id="WP_148992818.1">
    <property type="nucleotide sequence ID" value="NZ_VTEW01000020.1"/>
</dbReference>
<dbReference type="PROSITE" id="PS50965">
    <property type="entry name" value="NERD"/>
    <property type="match status" value="1"/>
</dbReference>
<comment type="caution">
    <text evidence="2">The sequence shown here is derived from an EMBL/GenBank/DDBJ whole genome shotgun (WGS) entry which is preliminary data.</text>
</comment>
<dbReference type="InterPro" id="IPR011528">
    <property type="entry name" value="NERD"/>
</dbReference>
<sequence>MAGYKGEMFLNYPLSFLPSDDFLILHNLRLFDGTHYFQVDTLIINTKFIVLAEAKNMAGTLYFDPGFNQLIRRNEKGEEAFSDPLLQIKRHRIQMKKWLARMELSHLPIETLIVISNPRTILQSSSDSVHKKVIHTGQLPFHIEALNEKYKREHLGANEALELAQSLVKNNYPRKTNVKEKYGVQPADLIKGVKCPDCGCLPWHGKWVCKHCGMESKDAHVSALRDYALLIDSKITNRAARDFLMVNSRAAINRMLTSLNLPAQGTRRWRVYSLDTLLEGEQTVIVDRKGKLVDRRAKIVDRNL</sequence>